<keyword evidence="2" id="KW-1185">Reference proteome</keyword>
<evidence type="ECO:0000313" key="1">
    <source>
        <dbReference type="EMBL" id="MDR6939325.1"/>
    </source>
</evidence>
<reference evidence="1 2" key="1">
    <citation type="submission" date="2023-07" db="EMBL/GenBank/DDBJ databases">
        <title>Sequencing the genomes of 1000 actinobacteria strains.</title>
        <authorList>
            <person name="Klenk H.-P."/>
        </authorList>
    </citation>
    <scope>NUCLEOTIDE SEQUENCE [LARGE SCALE GENOMIC DNA]</scope>
    <source>
        <strain evidence="1 2">DSM 15539</strain>
    </source>
</reference>
<evidence type="ECO:0000313" key="2">
    <source>
        <dbReference type="Proteomes" id="UP001266099"/>
    </source>
</evidence>
<dbReference type="Proteomes" id="UP001266099">
    <property type="component" value="Unassembled WGS sequence"/>
</dbReference>
<name>A0ABU1T1S4_9ACTO</name>
<dbReference type="EMBL" id="JAVDUJ010000001">
    <property type="protein sequence ID" value="MDR6939325.1"/>
    <property type="molecule type" value="Genomic_DNA"/>
</dbReference>
<organism evidence="1 2">
    <name type="scientific">Arcanobacterium hippocoleae</name>
    <dbReference type="NCBI Taxonomy" id="149017"/>
    <lineage>
        <taxon>Bacteria</taxon>
        <taxon>Bacillati</taxon>
        <taxon>Actinomycetota</taxon>
        <taxon>Actinomycetes</taxon>
        <taxon>Actinomycetales</taxon>
        <taxon>Actinomycetaceae</taxon>
        <taxon>Arcanobacterium</taxon>
    </lineage>
</organism>
<protein>
    <submittedName>
        <fullName evidence="1">Uncharacterized protein</fullName>
    </submittedName>
</protein>
<comment type="caution">
    <text evidence="1">The sequence shown here is derived from an EMBL/GenBank/DDBJ whole genome shotgun (WGS) entry which is preliminary data.</text>
</comment>
<dbReference type="RefSeq" id="WP_309955923.1">
    <property type="nucleotide sequence ID" value="NZ_JAVDUJ010000001.1"/>
</dbReference>
<accession>A0ABU1T1S4</accession>
<gene>
    <name evidence="1" type="ORF">J2S36_000868</name>
</gene>
<proteinExistence type="predicted"/>
<sequence>MQDTYILLLLAQKEGTGHEDLTGKSIHYCCNNSLVILGLPYVGDVSKTSIEKITDFGAFAFITAAGSHKVVDYLDTVYPEVDHSGWDIDVIPSLDGLSTQIEAAKSATLAAAKAQEAAAAQTRAVVHNLLAAGVTSSDAAVIMGVSRGRISQLAKS</sequence>